<feature type="signal peptide" evidence="2">
    <location>
        <begin position="1"/>
        <end position="18"/>
    </location>
</feature>
<dbReference type="EMBL" id="CACTIH010009103">
    <property type="protein sequence ID" value="CAA3024157.1"/>
    <property type="molecule type" value="Genomic_DNA"/>
</dbReference>
<feature type="region of interest" description="Disordered" evidence="1">
    <location>
        <begin position="240"/>
        <end position="272"/>
    </location>
</feature>
<dbReference type="PANTHER" id="PTHR33785:SF5">
    <property type="entry name" value="SERINE_ARGININE REPETITIVE MATRIX PROTEIN"/>
    <property type="match status" value="1"/>
</dbReference>
<evidence type="ECO:0000313" key="3">
    <source>
        <dbReference type="EMBL" id="CAA3024157.1"/>
    </source>
</evidence>
<sequence length="292" mass="33278">MKKKNLRWFSIIFLRSCALYMDLIDELFESYPTTSSNSRQETMVEKSFDQTYESIKNLSLSEGEKFMHSGLIKTTSMEREEQAQAKVSQFARRKSNIQGRLGLGRAPSLPTTLELEEFQDEESDFRMGKLIRQASLIHSDMSPPSPRHTSSKAMAQSCSQPRNQPGRKKPGLKNLKIEGTEHMRKQYPASQIKSSRSLTDLEFEEVQGFKDLGFNFDKVQDLNPSVVSILPGLKDEKRVKSAEEENMRRPFLSEAWMAQNSSSSSSKRSTEDMKTQIKFWARAVASNASADH</sequence>
<keyword evidence="2" id="KW-0732">Signal</keyword>
<keyword evidence="4" id="KW-1185">Reference proteome</keyword>
<comment type="caution">
    <text evidence="3">The sequence shown here is derived from an EMBL/GenBank/DDBJ whole genome shotgun (WGS) entry which is preliminary data.</text>
</comment>
<evidence type="ECO:0000313" key="4">
    <source>
        <dbReference type="Proteomes" id="UP000594638"/>
    </source>
</evidence>
<proteinExistence type="predicted"/>
<feature type="region of interest" description="Disordered" evidence="1">
    <location>
        <begin position="138"/>
        <end position="173"/>
    </location>
</feature>
<reference evidence="3 4" key="1">
    <citation type="submission" date="2019-12" db="EMBL/GenBank/DDBJ databases">
        <authorList>
            <person name="Alioto T."/>
            <person name="Alioto T."/>
            <person name="Gomez Garrido J."/>
        </authorList>
    </citation>
    <scope>NUCLEOTIDE SEQUENCE [LARGE SCALE GENOMIC DNA]</scope>
</reference>
<feature type="compositionally biased region" description="Polar residues" evidence="1">
    <location>
        <begin position="147"/>
        <end position="163"/>
    </location>
</feature>
<organism evidence="3 4">
    <name type="scientific">Olea europaea subsp. europaea</name>
    <dbReference type="NCBI Taxonomy" id="158383"/>
    <lineage>
        <taxon>Eukaryota</taxon>
        <taxon>Viridiplantae</taxon>
        <taxon>Streptophyta</taxon>
        <taxon>Embryophyta</taxon>
        <taxon>Tracheophyta</taxon>
        <taxon>Spermatophyta</taxon>
        <taxon>Magnoliopsida</taxon>
        <taxon>eudicotyledons</taxon>
        <taxon>Gunneridae</taxon>
        <taxon>Pentapetalae</taxon>
        <taxon>asterids</taxon>
        <taxon>lamiids</taxon>
        <taxon>Lamiales</taxon>
        <taxon>Oleaceae</taxon>
        <taxon>Oleeae</taxon>
        <taxon>Olea</taxon>
    </lineage>
</organism>
<evidence type="ECO:0000256" key="1">
    <source>
        <dbReference type="SAM" id="MobiDB-lite"/>
    </source>
</evidence>
<protein>
    <submittedName>
        <fullName evidence="3">Uncharacterized protein</fullName>
    </submittedName>
</protein>
<feature type="chain" id="PRO_5035822608" evidence="2">
    <location>
        <begin position="19"/>
        <end position="292"/>
    </location>
</feature>
<dbReference type="PANTHER" id="PTHR33785">
    <property type="entry name" value="OS06G0550800 PROTEIN"/>
    <property type="match status" value="1"/>
</dbReference>
<dbReference type="AlphaFoldDB" id="A0A8S0UXA9"/>
<dbReference type="OrthoDB" id="1875420at2759"/>
<accession>A0A8S0UXA9</accession>
<gene>
    <name evidence="3" type="ORF">OLEA9_A010860</name>
</gene>
<evidence type="ECO:0000256" key="2">
    <source>
        <dbReference type="SAM" id="SignalP"/>
    </source>
</evidence>
<dbReference type="Proteomes" id="UP000594638">
    <property type="component" value="Unassembled WGS sequence"/>
</dbReference>
<dbReference type="Gramene" id="OE9A010860T1">
    <property type="protein sequence ID" value="OE9A010860C1"/>
    <property type="gene ID" value="OE9A010860"/>
</dbReference>
<name>A0A8S0UXA9_OLEEU</name>